<proteinExistence type="predicted"/>
<evidence type="ECO:0000313" key="4">
    <source>
        <dbReference type="Proteomes" id="UP001501081"/>
    </source>
</evidence>
<dbReference type="InterPro" id="IPR008207">
    <property type="entry name" value="Sig_transdc_His_kin_Hpt_dom"/>
</dbReference>
<dbReference type="PROSITE" id="PS50894">
    <property type="entry name" value="HPT"/>
    <property type="match status" value="1"/>
</dbReference>
<evidence type="ECO:0000259" key="2">
    <source>
        <dbReference type="PROSITE" id="PS50894"/>
    </source>
</evidence>
<keyword evidence="4" id="KW-1185">Reference proteome</keyword>
<reference evidence="4" key="1">
    <citation type="journal article" date="2019" name="Int. J. Syst. Evol. Microbiol.">
        <title>The Global Catalogue of Microorganisms (GCM) 10K type strain sequencing project: providing services to taxonomists for standard genome sequencing and annotation.</title>
        <authorList>
            <consortium name="The Broad Institute Genomics Platform"/>
            <consortium name="The Broad Institute Genome Sequencing Center for Infectious Disease"/>
            <person name="Wu L."/>
            <person name="Ma J."/>
        </authorList>
    </citation>
    <scope>NUCLEOTIDE SEQUENCE [LARGE SCALE GENOMIC DNA]</scope>
    <source>
        <strain evidence="4">JCM 17338</strain>
    </source>
</reference>
<evidence type="ECO:0000256" key="1">
    <source>
        <dbReference type="PROSITE-ProRule" id="PRU00110"/>
    </source>
</evidence>
<dbReference type="Gene3D" id="1.20.120.160">
    <property type="entry name" value="HPT domain"/>
    <property type="match status" value="1"/>
</dbReference>
<dbReference type="RefSeq" id="WP_344768628.1">
    <property type="nucleotide sequence ID" value="NZ_BAABAK010000016.1"/>
</dbReference>
<sequence length="126" mass="14611">MQDNRENHPLDLSYLTEMVGHDPEFMIEIFETFIEQTPFYMADLEVALSAKDWKKVADCVHKIKPTFSYVGRGDVRDSVQIIESNARKLEDVEKIPEKVKDLNLIINKIYIQLATAITEVKSKYSM</sequence>
<name>A0ABP7Q659_9SPHI</name>
<organism evidence="3 4">
    <name type="scientific">Pedobacter ginsengiterrae</name>
    <dbReference type="NCBI Taxonomy" id="871696"/>
    <lineage>
        <taxon>Bacteria</taxon>
        <taxon>Pseudomonadati</taxon>
        <taxon>Bacteroidota</taxon>
        <taxon>Sphingobacteriia</taxon>
        <taxon>Sphingobacteriales</taxon>
        <taxon>Sphingobacteriaceae</taxon>
        <taxon>Pedobacter</taxon>
    </lineage>
</organism>
<dbReference type="SUPFAM" id="SSF47226">
    <property type="entry name" value="Histidine-containing phosphotransfer domain, HPT domain"/>
    <property type="match status" value="1"/>
</dbReference>
<dbReference type="Proteomes" id="UP001501081">
    <property type="component" value="Unassembled WGS sequence"/>
</dbReference>
<accession>A0ABP7Q659</accession>
<evidence type="ECO:0000313" key="3">
    <source>
        <dbReference type="EMBL" id="GAA3977215.1"/>
    </source>
</evidence>
<comment type="caution">
    <text evidence="3">The sequence shown here is derived from an EMBL/GenBank/DDBJ whole genome shotgun (WGS) entry which is preliminary data.</text>
</comment>
<protein>
    <recommendedName>
        <fullName evidence="2">HPt domain-containing protein</fullName>
    </recommendedName>
</protein>
<feature type="domain" description="HPt" evidence="2">
    <location>
        <begin position="22"/>
        <end position="123"/>
    </location>
</feature>
<dbReference type="Pfam" id="PF01627">
    <property type="entry name" value="Hpt"/>
    <property type="match status" value="1"/>
</dbReference>
<keyword evidence="1" id="KW-0597">Phosphoprotein</keyword>
<dbReference type="EMBL" id="BAABAK010000016">
    <property type="protein sequence ID" value="GAA3977215.1"/>
    <property type="molecule type" value="Genomic_DNA"/>
</dbReference>
<feature type="modified residue" description="Phosphohistidine" evidence="1">
    <location>
        <position position="61"/>
    </location>
</feature>
<dbReference type="InterPro" id="IPR036641">
    <property type="entry name" value="HPT_dom_sf"/>
</dbReference>
<gene>
    <name evidence="3" type="ORF">GCM10022246_31900</name>
</gene>